<dbReference type="EMBL" id="JACEIK010003209">
    <property type="protein sequence ID" value="MCD9640811.1"/>
    <property type="molecule type" value="Genomic_DNA"/>
</dbReference>
<reference evidence="1 2" key="1">
    <citation type="journal article" date="2021" name="BMC Genomics">
        <title>Datura genome reveals duplications of psychoactive alkaloid biosynthetic genes and high mutation rate following tissue culture.</title>
        <authorList>
            <person name="Rajewski A."/>
            <person name="Carter-House D."/>
            <person name="Stajich J."/>
            <person name="Litt A."/>
        </authorList>
    </citation>
    <scope>NUCLEOTIDE SEQUENCE [LARGE SCALE GENOMIC DNA]</scope>
    <source>
        <strain evidence="1">AR-01</strain>
    </source>
</reference>
<evidence type="ECO:0000313" key="1">
    <source>
        <dbReference type="EMBL" id="MCD9640811.1"/>
    </source>
</evidence>
<feature type="non-terminal residue" evidence="1">
    <location>
        <position position="78"/>
    </location>
</feature>
<gene>
    <name evidence="1" type="ORF">HAX54_026461</name>
</gene>
<accession>A0ABS8V163</accession>
<organism evidence="1 2">
    <name type="scientific">Datura stramonium</name>
    <name type="common">Jimsonweed</name>
    <name type="synonym">Common thornapple</name>
    <dbReference type="NCBI Taxonomy" id="4076"/>
    <lineage>
        <taxon>Eukaryota</taxon>
        <taxon>Viridiplantae</taxon>
        <taxon>Streptophyta</taxon>
        <taxon>Embryophyta</taxon>
        <taxon>Tracheophyta</taxon>
        <taxon>Spermatophyta</taxon>
        <taxon>Magnoliopsida</taxon>
        <taxon>eudicotyledons</taxon>
        <taxon>Gunneridae</taxon>
        <taxon>Pentapetalae</taxon>
        <taxon>asterids</taxon>
        <taxon>lamiids</taxon>
        <taxon>Solanales</taxon>
        <taxon>Solanaceae</taxon>
        <taxon>Solanoideae</taxon>
        <taxon>Datureae</taxon>
        <taxon>Datura</taxon>
    </lineage>
</organism>
<protein>
    <submittedName>
        <fullName evidence="1">Uncharacterized protein</fullName>
    </submittedName>
</protein>
<keyword evidence="2" id="KW-1185">Reference proteome</keyword>
<name>A0ABS8V163_DATST</name>
<sequence>GHIAHTVALGRQHLTPGIAPHILSRRALHRAEGRVPRAWNCTNHLPRRTSSSVRWKAPRAFGRAGVAMRYASGRAGME</sequence>
<proteinExistence type="predicted"/>
<evidence type="ECO:0000313" key="2">
    <source>
        <dbReference type="Proteomes" id="UP000823775"/>
    </source>
</evidence>
<dbReference type="Proteomes" id="UP000823775">
    <property type="component" value="Unassembled WGS sequence"/>
</dbReference>
<feature type="non-terminal residue" evidence="1">
    <location>
        <position position="1"/>
    </location>
</feature>
<comment type="caution">
    <text evidence="1">The sequence shown here is derived from an EMBL/GenBank/DDBJ whole genome shotgun (WGS) entry which is preliminary data.</text>
</comment>